<evidence type="ECO:0000313" key="3">
    <source>
        <dbReference type="EMBL" id="OLN33111.1"/>
    </source>
</evidence>
<dbReference type="CDD" id="cd01147">
    <property type="entry name" value="HemV-2"/>
    <property type="match status" value="1"/>
</dbReference>
<comment type="caution">
    <text evidence="3">The sequence shown here is derived from an EMBL/GenBank/DDBJ whole genome shotgun (WGS) entry which is preliminary data.</text>
</comment>
<dbReference type="STRING" id="1888891.DSOL_0838"/>
<dbReference type="RefSeq" id="WP_427854373.1">
    <property type="nucleotide sequence ID" value="NZ_MLBF01000004.1"/>
</dbReference>
<organism evidence="3 4">
    <name type="scientific">Desulfosporosinus metallidurans</name>
    <dbReference type="NCBI Taxonomy" id="1888891"/>
    <lineage>
        <taxon>Bacteria</taxon>
        <taxon>Bacillati</taxon>
        <taxon>Bacillota</taxon>
        <taxon>Clostridia</taxon>
        <taxon>Eubacteriales</taxon>
        <taxon>Desulfitobacteriaceae</taxon>
        <taxon>Desulfosporosinus</taxon>
    </lineage>
</organism>
<dbReference type="InterPro" id="IPR002491">
    <property type="entry name" value="ABC_transptr_periplasmic_BD"/>
</dbReference>
<evidence type="ECO:0000313" key="4">
    <source>
        <dbReference type="Proteomes" id="UP000186102"/>
    </source>
</evidence>
<dbReference type="AlphaFoldDB" id="A0A1Q8R0M9"/>
<proteinExistence type="inferred from homology"/>
<dbReference type="PANTHER" id="PTHR30535:SF34">
    <property type="entry name" value="MOLYBDATE-BINDING PROTEIN MOLA"/>
    <property type="match status" value="1"/>
</dbReference>
<sequence length="390" mass="42602">MEMRRRIMKGSAWVLSLLIVGLALTGCSAVQTGKEGNKSETGQVAVSASGKVNPEVKIVTDLVGREVKVKIPAQRIVAIGPGALRLVAYAKGTDRIVGIEDMEKKVPTGRPYMFAYPELKALPTIGQGGIDSVPDEEALLSVKPDVIFVSYLVDKAKADKLQDKTGIPVVVLSYGQLATFNDDVYRSLDLVGRVIGTQQRAEEVINYVKKSQVDLAERTKGIADLAKPKVYVGALGVKGTQGIESTQAKYPPFVNIGARNVADETGKSGSLMIEREKLVSWDPDILFIDEGGYSKVLADAQKNPAFYQSLRAVKNGQVYGQIPYNFYTTNIDTALADAYYAGKVIFPEKFQDIDPVKKCEEIYSFLLGKPVYEQMVKDYGGFKKLDLTQP</sequence>
<name>A0A1Q8R0M9_9FIRM</name>
<gene>
    <name evidence="3" type="ORF">DSOL_0838</name>
</gene>
<dbReference type="Pfam" id="PF01497">
    <property type="entry name" value="Peripla_BP_2"/>
    <property type="match status" value="1"/>
</dbReference>
<feature type="domain" description="Fe/B12 periplasmic-binding" evidence="2">
    <location>
        <begin position="75"/>
        <end position="349"/>
    </location>
</feature>
<dbReference type="PROSITE" id="PS50983">
    <property type="entry name" value="FE_B12_PBP"/>
    <property type="match status" value="1"/>
</dbReference>
<evidence type="ECO:0000256" key="1">
    <source>
        <dbReference type="ARBA" id="ARBA00008814"/>
    </source>
</evidence>
<dbReference type="InterPro" id="IPR050902">
    <property type="entry name" value="ABC_Transporter_SBP"/>
</dbReference>
<keyword evidence="4" id="KW-1185">Reference proteome</keyword>
<dbReference type="Gene3D" id="3.40.50.1980">
    <property type="entry name" value="Nitrogenase molybdenum iron protein domain"/>
    <property type="match status" value="2"/>
</dbReference>
<reference evidence="3 4" key="1">
    <citation type="submission" date="2016-09" db="EMBL/GenBank/DDBJ databases">
        <title>Complete genome of Desulfosporosinus sp. OL.</title>
        <authorList>
            <person name="Mardanov A."/>
            <person name="Beletsky A."/>
            <person name="Panova A."/>
            <person name="Karnachuk O."/>
            <person name="Ravin N."/>
        </authorList>
    </citation>
    <scope>NUCLEOTIDE SEQUENCE [LARGE SCALE GENOMIC DNA]</scope>
    <source>
        <strain evidence="3 4">OL</strain>
    </source>
</reference>
<dbReference type="SUPFAM" id="SSF53807">
    <property type="entry name" value="Helical backbone' metal receptor"/>
    <property type="match status" value="1"/>
</dbReference>
<protein>
    <submittedName>
        <fullName evidence="3">Vitamin B12 ABC transporter, B12-binding component BtuF</fullName>
    </submittedName>
</protein>
<comment type="similarity">
    <text evidence="1">Belongs to the bacterial solute-binding protein 8 family.</text>
</comment>
<evidence type="ECO:0000259" key="2">
    <source>
        <dbReference type="PROSITE" id="PS50983"/>
    </source>
</evidence>
<dbReference type="PANTHER" id="PTHR30535">
    <property type="entry name" value="VITAMIN B12-BINDING PROTEIN"/>
    <property type="match status" value="1"/>
</dbReference>
<dbReference type="PROSITE" id="PS51257">
    <property type="entry name" value="PROKAR_LIPOPROTEIN"/>
    <property type="match status" value="1"/>
</dbReference>
<accession>A0A1Q8R0M9</accession>
<dbReference type="Proteomes" id="UP000186102">
    <property type="component" value="Unassembled WGS sequence"/>
</dbReference>
<dbReference type="EMBL" id="MLBF01000004">
    <property type="protein sequence ID" value="OLN33111.1"/>
    <property type="molecule type" value="Genomic_DNA"/>
</dbReference>